<reference evidence="2 3" key="1">
    <citation type="submission" date="2017-06" db="EMBL/GenBank/DDBJ databases">
        <title>Genome sequencing of cyanobaciteial culture collection at National Institute for Environmental Studies (NIES).</title>
        <authorList>
            <person name="Hirose Y."/>
            <person name="Shimura Y."/>
            <person name="Fujisawa T."/>
            <person name="Nakamura Y."/>
            <person name="Kawachi M."/>
        </authorList>
    </citation>
    <scope>NUCLEOTIDE SEQUENCE [LARGE SCALE GENOMIC DNA]</scope>
    <source>
        <strain evidence="2 3">NIES-267</strain>
    </source>
</reference>
<feature type="region of interest" description="Disordered" evidence="1">
    <location>
        <begin position="104"/>
        <end position="123"/>
    </location>
</feature>
<protein>
    <submittedName>
        <fullName evidence="2">Uncharacterized protein</fullName>
    </submittedName>
</protein>
<feature type="compositionally biased region" description="Basic and acidic residues" evidence="1">
    <location>
        <begin position="55"/>
        <end position="71"/>
    </location>
</feature>
<feature type="compositionally biased region" description="Low complexity" evidence="1">
    <location>
        <begin position="44"/>
        <end position="54"/>
    </location>
</feature>
<keyword evidence="3" id="KW-1185">Reference proteome</keyword>
<evidence type="ECO:0000313" key="3">
    <source>
        <dbReference type="Proteomes" id="UP000218418"/>
    </source>
</evidence>
<dbReference type="Proteomes" id="UP000218418">
    <property type="component" value="Chromosome"/>
</dbReference>
<gene>
    <name evidence="2" type="ORF">NIES267_51480</name>
</gene>
<evidence type="ECO:0000256" key="1">
    <source>
        <dbReference type="SAM" id="MobiDB-lite"/>
    </source>
</evidence>
<dbReference type="EMBL" id="AP018227">
    <property type="protein sequence ID" value="BAY85647.1"/>
    <property type="molecule type" value="Genomic_DNA"/>
</dbReference>
<evidence type="ECO:0000313" key="2">
    <source>
        <dbReference type="EMBL" id="BAY85647.1"/>
    </source>
</evidence>
<feature type="region of interest" description="Disordered" evidence="1">
    <location>
        <begin position="131"/>
        <end position="158"/>
    </location>
</feature>
<organism evidence="2 3">
    <name type="scientific">Calothrix parasitica NIES-267</name>
    <dbReference type="NCBI Taxonomy" id="1973488"/>
    <lineage>
        <taxon>Bacteria</taxon>
        <taxon>Bacillati</taxon>
        <taxon>Cyanobacteriota</taxon>
        <taxon>Cyanophyceae</taxon>
        <taxon>Nostocales</taxon>
        <taxon>Calotrichaceae</taxon>
        <taxon>Calothrix</taxon>
    </lineage>
</organism>
<sequence length="158" mass="17259">MKFISGLFAGKKENGNFFLELKDEPDEPMPKADSKPVEASTNGKKPAAAATTQKDTTKVKKADGKVKEVPSEQVVKVDVEMVQTAKGLEAKAVPVEKKEAQKKAAKEAVTTDKPEDNKETLFAPKYLIPKNNNVRRRPGANMSSFLDMASQVKTPVNK</sequence>
<feature type="region of interest" description="Disordered" evidence="1">
    <location>
        <begin position="20"/>
        <end position="71"/>
    </location>
</feature>
<feature type="compositionally biased region" description="Basic and acidic residues" evidence="1">
    <location>
        <begin position="104"/>
        <end position="119"/>
    </location>
</feature>
<proteinExistence type="predicted"/>
<accession>A0A1Z4LWL0</accession>
<dbReference type="AlphaFoldDB" id="A0A1Z4LWL0"/>
<name>A0A1Z4LWL0_9CYAN</name>